<dbReference type="Gene3D" id="2.40.100.20">
    <property type="match status" value="1"/>
</dbReference>
<organism evidence="1 2">
    <name type="scientific">Actinocatenispora thailandica</name>
    <dbReference type="NCBI Taxonomy" id="227318"/>
    <lineage>
        <taxon>Bacteria</taxon>
        <taxon>Bacillati</taxon>
        <taxon>Actinomycetota</taxon>
        <taxon>Actinomycetes</taxon>
        <taxon>Micromonosporales</taxon>
        <taxon>Micromonosporaceae</taxon>
        <taxon>Actinocatenispora</taxon>
    </lineage>
</organism>
<evidence type="ECO:0000313" key="1">
    <source>
        <dbReference type="EMBL" id="BCJ35140.1"/>
    </source>
</evidence>
<dbReference type="KEGG" id="atl:Athai_26430"/>
<protein>
    <recommendedName>
        <fullName evidence="3">DUF3830 domain-containing protein</fullName>
    </recommendedName>
</protein>
<dbReference type="Proteomes" id="UP000611640">
    <property type="component" value="Chromosome"/>
</dbReference>
<dbReference type="InterPro" id="IPR024532">
    <property type="entry name" value="DUF3830"/>
</dbReference>
<dbReference type="InterPro" id="IPR029000">
    <property type="entry name" value="Cyclophilin-like_dom_sf"/>
</dbReference>
<dbReference type="Pfam" id="PF12903">
    <property type="entry name" value="DUF3830"/>
    <property type="match status" value="1"/>
</dbReference>
<dbReference type="RefSeq" id="WP_203961742.1">
    <property type="nucleotide sequence ID" value="NZ_AP023355.1"/>
</dbReference>
<gene>
    <name evidence="1" type="ORF">Athai_26430</name>
</gene>
<evidence type="ECO:0008006" key="3">
    <source>
        <dbReference type="Google" id="ProtNLM"/>
    </source>
</evidence>
<evidence type="ECO:0000313" key="2">
    <source>
        <dbReference type="Proteomes" id="UP000611640"/>
    </source>
</evidence>
<dbReference type="EMBL" id="AP023355">
    <property type="protein sequence ID" value="BCJ35140.1"/>
    <property type="molecule type" value="Genomic_DNA"/>
</dbReference>
<dbReference type="AlphaFoldDB" id="A0A7R7DNS1"/>
<reference evidence="1 2" key="1">
    <citation type="submission" date="2020-08" db="EMBL/GenBank/DDBJ databases">
        <title>Whole genome shotgun sequence of Actinocatenispora thailandica NBRC 105041.</title>
        <authorList>
            <person name="Komaki H."/>
            <person name="Tamura T."/>
        </authorList>
    </citation>
    <scope>NUCLEOTIDE SEQUENCE [LARGE SCALE GENOMIC DNA]</scope>
    <source>
        <strain evidence="1 2">NBRC 105041</strain>
    </source>
</reference>
<accession>A0A7R7DNS1</accession>
<name>A0A7R7DNS1_9ACTN</name>
<dbReference type="SUPFAM" id="SSF50891">
    <property type="entry name" value="Cyclophilin-like"/>
    <property type="match status" value="1"/>
</dbReference>
<proteinExistence type="predicted"/>
<sequence>MARFVEISLAKRGAVCVARLLDAEAPATCAAVWDALPVDGPAYHAKYARNEIYALLPALSTSPPMEHPTVTPLPGDVCFFAFEGTEIGSPAYGYDTGSPAHGGPQVVDLALFYGRNNLLINGDRGFVPGSVFATIEQGLPAMAEAAQDMWLRGVEGERLQFRRLDED</sequence>
<keyword evidence="2" id="KW-1185">Reference proteome</keyword>